<keyword evidence="2" id="KW-0223">Dioxygenase</keyword>
<dbReference type="InterPro" id="IPR029068">
    <property type="entry name" value="Glyas_Bleomycin-R_OHBP_Dase"/>
</dbReference>
<dbReference type="Pfam" id="PF12688">
    <property type="entry name" value="TPR_5"/>
    <property type="match status" value="1"/>
</dbReference>
<evidence type="ECO:0000313" key="3">
    <source>
        <dbReference type="Proteomes" id="UP000317893"/>
    </source>
</evidence>
<dbReference type="Gene3D" id="3.10.180.10">
    <property type="entry name" value="2,3-Dihydroxybiphenyl 1,2-Dioxygenase, domain 1"/>
    <property type="match status" value="1"/>
</dbReference>
<dbReference type="PANTHER" id="PTHR35908">
    <property type="entry name" value="HYPOTHETICAL FUSION PROTEIN"/>
    <property type="match status" value="1"/>
</dbReference>
<dbReference type="GO" id="GO:0051213">
    <property type="term" value="F:dioxygenase activity"/>
    <property type="evidence" value="ECO:0007669"/>
    <property type="project" value="UniProtKB-KW"/>
</dbReference>
<accession>A0A542DX53</accession>
<dbReference type="InterPro" id="IPR041581">
    <property type="entry name" value="Glyoxalase_6"/>
</dbReference>
<name>A0A542DX53_9MICO</name>
<dbReference type="Pfam" id="PF18029">
    <property type="entry name" value="Glyoxalase_6"/>
    <property type="match status" value="1"/>
</dbReference>
<evidence type="ECO:0000313" key="2">
    <source>
        <dbReference type="EMBL" id="TQJ07670.1"/>
    </source>
</evidence>
<dbReference type="InterPro" id="IPR011990">
    <property type="entry name" value="TPR-like_helical_dom_sf"/>
</dbReference>
<reference evidence="2 3" key="1">
    <citation type="submission" date="2019-06" db="EMBL/GenBank/DDBJ databases">
        <title>Sequencing the genomes of 1000 actinobacteria strains.</title>
        <authorList>
            <person name="Klenk H.-P."/>
        </authorList>
    </citation>
    <scope>NUCLEOTIDE SEQUENCE [LARGE SCALE GENOMIC DNA]</scope>
    <source>
        <strain evidence="2 3">DSM 18607</strain>
    </source>
</reference>
<dbReference type="PROSITE" id="PS51819">
    <property type="entry name" value="VOC"/>
    <property type="match status" value="1"/>
</dbReference>
<keyword evidence="3" id="KW-1185">Reference proteome</keyword>
<dbReference type="PANTHER" id="PTHR35908:SF1">
    <property type="entry name" value="CONSERVED PROTEIN"/>
    <property type="match status" value="1"/>
</dbReference>
<dbReference type="Proteomes" id="UP000317893">
    <property type="component" value="Unassembled WGS sequence"/>
</dbReference>
<dbReference type="InterPro" id="IPR037523">
    <property type="entry name" value="VOC_core"/>
</dbReference>
<keyword evidence="2" id="KW-0560">Oxidoreductase</keyword>
<sequence>MIGRAHHVILDAPDPSAAAEFWSQVLGLPVTHSSDDFVVVSQDTTTSGWAFQRAPGLAPSTWPDPRVPQQVHLDVMVDDVEAADDAVRRLGARSLDAAAHVWADPAGHPFCLVPRPGWAPPVGGATDPARAELDAELDRIVAARDRDAMQPTIEALHRVLVEHPDDARVLYEVGGAHDTAGEEEVARGFYERALDAGLEGDVLRRCGVQYGSTLRNLGETERSLVVFAQAREAYPESVSLMAFEALTLHAAGRLDEAVALLLEAVASSAEGGEADDAKRYAAALRGNAEYLRSLAGD</sequence>
<dbReference type="InterPro" id="IPR041656">
    <property type="entry name" value="TPR_5"/>
</dbReference>
<dbReference type="RefSeq" id="WP_246061046.1">
    <property type="nucleotide sequence ID" value="NZ_BAAAPR010000008.1"/>
</dbReference>
<comment type="caution">
    <text evidence="2">The sequence shown here is derived from an EMBL/GenBank/DDBJ whole genome shotgun (WGS) entry which is preliminary data.</text>
</comment>
<gene>
    <name evidence="2" type="ORF">FB458_0738</name>
</gene>
<organism evidence="2 3">
    <name type="scientific">Lapillicoccus jejuensis</name>
    <dbReference type="NCBI Taxonomy" id="402171"/>
    <lineage>
        <taxon>Bacteria</taxon>
        <taxon>Bacillati</taxon>
        <taxon>Actinomycetota</taxon>
        <taxon>Actinomycetes</taxon>
        <taxon>Micrococcales</taxon>
        <taxon>Intrasporangiaceae</taxon>
        <taxon>Lapillicoccus</taxon>
    </lineage>
</organism>
<dbReference type="AlphaFoldDB" id="A0A542DX53"/>
<feature type="domain" description="VOC" evidence="1">
    <location>
        <begin position="4"/>
        <end position="138"/>
    </location>
</feature>
<dbReference type="Gene3D" id="1.25.40.10">
    <property type="entry name" value="Tetratricopeptide repeat domain"/>
    <property type="match status" value="1"/>
</dbReference>
<dbReference type="SUPFAM" id="SSF54593">
    <property type="entry name" value="Glyoxalase/Bleomycin resistance protein/Dihydroxybiphenyl dioxygenase"/>
    <property type="match status" value="1"/>
</dbReference>
<evidence type="ECO:0000259" key="1">
    <source>
        <dbReference type="PROSITE" id="PS51819"/>
    </source>
</evidence>
<dbReference type="SUPFAM" id="SSF48452">
    <property type="entry name" value="TPR-like"/>
    <property type="match status" value="1"/>
</dbReference>
<dbReference type="EMBL" id="VFMN01000001">
    <property type="protein sequence ID" value="TQJ07670.1"/>
    <property type="molecule type" value="Genomic_DNA"/>
</dbReference>
<protein>
    <submittedName>
        <fullName evidence="2">Glyoxalase/bleomycin resistance protein/dioxygenase superfamily protein</fullName>
    </submittedName>
</protein>
<proteinExistence type="predicted"/>